<accession>C4FMN4</accession>
<dbReference type="HOGENOM" id="CLU_142316_1_0_9"/>
<evidence type="ECO:0000313" key="1">
    <source>
        <dbReference type="EMBL" id="EEP66015.1"/>
    </source>
</evidence>
<dbReference type="AlphaFoldDB" id="C4FMN4"/>
<sequence>MGGHLRWSSLALRSLDMKKWLAAMFAAGVLFLGGFGQASAADWYYIDADADDAAWFIDNASVYKTDDAATVLVKINNVEGFTYIYTVRIDRKEKTWTELDTTVYSAAGVALLSSKEAQKPTKIEDDTMGAEVMKALWGK</sequence>
<comment type="caution">
    <text evidence="1">The sequence shown here is derived from an EMBL/GenBank/DDBJ whole genome shotgun (WGS) entry which is preliminary data.</text>
</comment>
<keyword evidence="2" id="KW-1185">Reference proteome</keyword>
<protein>
    <submittedName>
        <fullName evidence="1">Uncharacterized protein</fullName>
    </submittedName>
</protein>
<reference evidence="1" key="1">
    <citation type="submission" date="2009-04" db="EMBL/GenBank/DDBJ databases">
        <authorList>
            <person name="Weinstock G."/>
            <person name="Sodergren E."/>
            <person name="Clifton S."/>
            <person name="Fulton L."/>
            <person name="Fulton B."/>
            <person name="Courtney L."/>
            <person name="Fronick C."/>
            <person name="Harrison M."/>
            <person name="Strong C."/>
            <person name="Farmer C."/>
            <person name="Delahaunty K."/>
            <person name="Markovic C."/>
            <person name="Hall O."/>
            <person name="Minx P."/>
            <person name="Tomlinson C."/>
            <person name="Mitreva M."/>
            <person name="Nelson J."/>
            <person name="Hou S."/>
            <person name="Wollam A."/>
            <person name="Pepin K.H."/>
            <person name="Johnson M."/>
            <person name="Bhonagiri V."/>
            <person name="Nash W.E."/>
            <person name="Warren W."/>
            <person name="Chinwalla A."/>
            <person name="Mardis E.R."/>
            <person name="Wilson R.K."/>
        </authorList>
    </citation>
    <scope>NUCLEOTIDE SEQUENCE [LARGE SCALE GENOMIC DNA]</scope>
    <source>
        <strain evidence="1">ATCC 17748</strain>
    </source>
</reference>
<gene>
    <name evidence="1" type="ORF">VEIDISOL_00078</name>
</gene>
<dbReference type="EMBL" id="ACIK02000004">
    <property type="protein sequence ID" value="EEP66015.1"/>
    <property type="molecule type" value="Genomic_DNA"/>
</dbReference>
<name>C4FMN4_9FIRM</name>
<evidence type="ECO:0000313" key="2">
    <source>
        <dbReference type="Proteomes" id="UP000003529"/>
    </source>
</evidence>
<organism evidence="1 2">
    <name type="scientific">Veillonella dispar ATCC 17748</name>
    <dbReference type="NCBI Taxonomy" id="546273"/>
    <lineage>
        <taxon>Bacteria</taxon>
        <taxon>Bacillati</taxon>
        <taxon>Bacillota</taxon>
        <taxon>Negativicutes</taxon>
        <taxon>Veillonellales</taxon>
        <taxon>Veillonellaceae</taxon>
        <taxon>Veillonella</taxon>
    </lineage>
</organism>
<proteinExistence type="predicted"/>
<dbReference type="Proteomes" id="UP000003529">
    <property type="component" value="Unassembled WGS sequence"/>
</dbReference>